<evidence type="ECO:0000313" key="16">
    <source>
        <dbReference type="EMBL" id="GAF93378.1"/>
    </source>
</evidence>
<comment type="caution">
    <text evidence="16">The sequence shown here is derived from an EMBL/GenBank/DDBJ whole genome shotgun (WGS) entry which is preliminary data.</text>
</comment>
<evidence type="ECO:0000256" key="4">
    <source>
        <dbReference type="ARBA" id="ARBA00011738"/>
    </source>
</evidence>
<evidence type="ECO:0000256" key="8">
    <source>
        <dbReference type="ARBA" id="ARBA00022603"/>
    </source>
</evidence>
<evidence type="ECO:0000256" key="2">
    <source>
        <dbReference type="ARBA" id="ARBA00004496"/>
    </source>
</evidence>
<comment type="subunit">
    <text evidence="4">Homodimer.</text>
</comment>
<evidence type="ECO:0000256" key="10">
    <source>
        <dbReference type="ARBA" id="ARBA00022691"/>
    </source>
</evidence>
<keyword evidence="11" id="KW-0819">tRNA processing</keyword>
<dbReference type="AlphaFoldDB" id="X0TIJ4"/>
<dbReference type="EMBL" id="BARS01015699">
    <property type="protein sequence ID" value="GAF93378.1"/>
    <property type="molecule type" value="Genomic_DNA"/>
</dbReference>
<accession>X0TIJ4</accession>
<evidence type="ECO:0000256" key="5">
    <source>
        <dbReference type="ARBA" id="ARBA00012807"/>
    </source>
</evidence>
<evidence type="ECO:0000256" key="6">
    <source>
        <dbReference type="ARBA" id="ARBA00014679"/>
    </source>
</evidence>
<protein>
    <recommendedName>
        <fullName evidence="6">tRNA (guanine-N(1)-)-methyltransferase</fullName>
        <ecNumber evidence="5">2.1.1.228</ecNumber>
    </recommendedName>
    <alternativeName>
        <fullName evidence="12">M1G-methyltransferase</fullName>
    </alternativeName>
    <alternativeName>
        <fullName evidence="13">tRNA [GM37] methyltransferase</fullName>
    </alternativeName>
</protein>
<dbReference type="FunFam" id="1.10.1270.20:FF:000001">
    <property type="entry name" value="tRNA (guanine-N(1)-)-methyltransferase"/>
    <property type="match status" value="1"/>
</dbReference>
<comment type="catalytic activity">
    <reaction evidence="14">
        <text>guanosine(37) in tRNA + S-adenosyl-L-methionine = N(1)-methylguanosine(37) in tRNA + S-adenosyl-L-homocysteine + H(+)</text>
        <dbReference type="Rhea" id="RHEA:36899"/>
        <dbReference type="Rhea" id="RHEA-COMP:10145"/>
        <dbReference type="Rhea" id="RHEA-COMP:10147"/>
        <dbReference type="ChEBI" id="CHEBI:15378"/>
        <dbReference type="ChEBI" id="CHEBI:57856"/>
        <dbReference type="ChEBI" id="CHEBI:59789"/>
        <dbReference type="ChEBI" id="CHEBI:73542"/>
        <dbReference type="ChEBI" id="CHEBI:74269"/>
        <dbReference type="EC" id="2.1.1.228"/>
    </reaction>
</comment>
<proteinExistence type="inferred from homology"/>
<dbReference type="SUPFAM" id="SSF75217">
    <property type="entry name" value="alpha/beta knot"/>
    <property type="match status" value="1"/>
</dbReference>
<dbReference type="GO" id="GO:0052906">
    <property type="term" value="F:tRNA (guanine(37)-N1)-methyltransferase activity"/>
    <property type="evidence" value="ECO:0007669"/>
    <property type="project" value="UniProtKB-EC"/>
</dbReference>
<comment type="subcellular location">
    <subcellularLocation>
        <location evidence="2">Cytoplasm</location>
    </subcellularLocation>
</comment>
<evidence type="ECO:0000256" key="7">
    <source>
        <dbReference type="ARBA" id="ARBA00022490"/>
    </source>
</evidence>
<dbReference type="Pfam" id="PF01746">
    <property type="entry name" value="tRNA_m1G_MT"/>
    <property type="match status" value="1"/>
</dbReference>
<dbReference type="PIRSF" id="PIRSF000386">
    <property type="entry name" value="tRNA_mtase"/>
    <property type="match status" value="1"/>
</dbReference>
<feature type="domain" description="tRNA methyltransferase TRMD/TRM10-type" evidence="15">
    <location>
        <begin position="1"/>
        <end position="227"/>
    </location>
</feature>
<dbReference type="Gene3D" id="1.10.1270.20">
    <property type="entry name" value="tRNA(m1g37)methyltransferase, domain 2"/>
    <property type="match status" value="1"/>
</dbReference>
<keyword evidence="10" id="KW-0949">S-adenosyl-L-methionine</keyword>
<dbReference type="NCBIfam" id="TIGR00088">
    <property type="entry name" value="trmD"/>
    <property type="match status" value="1"/>
</dbReference>
<evidence type="ECO:0000256" key="11">
    <source>
        <dbReference type="ARBA" id="ARBA00022694"/>
    </source>
</evidence>
<dbReference type="FunFam" id="3.40.1280.10:FF:000001">
    <property type="entry name" value="tRNA (guanine-N(1)-)-methyltransferase"/>
    <property type="match status" value="1"/>
</dbReference>
<evidence type="ECO:0000256" key="14">
    <source>
        <dbReference type="ARBA" id="ARBA00047783"/>
    </source>
</evidence>
<organism evidence="16">
    <name type="scientific">marine sediment metagenome</name>
    <dbReference type="NCBI Taxonomy" id="412755"/>
    <lineage>
        <taxon>unclassified sequences</taxon>
        <taxon>metagenomes</taxon>
        <taxon>ecological metagenomes</taxon>
    </lineage>
</organism>
<reference evidence="16" key="1">
    <citation type="journal article" date="2014" name="Front. Microbiol.">
        <title>High frequency of phylogenetically diverse reductive dehalogenase-homologous genes in deep subseafloor sedimentary metagenomes.</title>
        <authorList>
            <person name="Kawai M."/>
            <person name="Futagami T."/>
            <person name="Toyoda A."/>
            <person name="Takaki Y."/>
            <person name="Nishi S."/>
            <person name="Hori S."/>
            <person name="Arai W."/>
            <person name="Tsubouchi T."/>
            <person name="Morono Y."/>
            <person name="Uchiyama I."/>
            <person name="Ito T."/>
            <person name="Fujiyama A."/>
            <person name="Inagaki F."/>
            <person name="Takami H."/>
        </authorList>
    </citation>
    <scope>NUCLEOTIDE SEQUENCE</scope>
    <source>
        <strain evidence="16">Expedition CK06-06</strain>
    </source>
</reference>
<dbReference type="PANTHER" id="PTHR46417:SF1">
    <property type="entry name" value="TRNA (GUANINE-N(1)-)-METHYLTRANSFERASE"/>
    <property type="match status" value="1"/>
</dbReference>
<comment type="similarity">
    <text evidence="3">Belongs to the RNA methyltransferase TrmD family.</text>
</comment>
<dbReference type="GO" id="GO:0005829">
    <property type="term" value="C:cytosol"/>
    <property type="evidence" value="ECO:0007669"/>
    <property type="project" value="TreeGrafter"/>
</dbReference>
<dbReference type="InterPro" id="IPR029028">
    <property type="entry name" value="Alpha/beta_knot_MTases"/>
</dbReference>
<evidence type="ECO:0000259" key="15">
    <source>
        <dbReference type="Pfam" id="PF01746"/>
    </source>
</evidence>
<dbReference type="GO" id="GO:0002939">
    <property type="term" value="P:tRNA N1-guanine methylation"/>
    <property type="evidence" value="ECO:0007669"/>
    <property type="project" value="TreeGrafter"/>
</dbReference>
<sequence>MRVDILCLFPEMFASPLNQSIIKRAREQGLVNIVIHDIRDYTHDKHHTVDDYPYGGGPGMVLKPEPIFEAAEAIKQQLGVSEMPIILLTPQGRLFSQSVAQELALHPHLMLICGHYEGLDERVCEHLATDEISIGDYVLSGGELAALVVVDAVVRLIPGVLGSQDSASNDSHSNGLLEYPQYTRPQVYRGWSVPSGLLSGNHGEIAQWRRRQAILRTAKRRPDLLKKGNLCDEERKMRKGNGC</sequence>
<keyword evidence="7" id="KW-0963">Cytoplasm</keyword>
<dbReference type="PANTHER" id="PTHR46417">
    <property type="entry name" value="TRNA (GUANINE-N(1)-)-METHYLTRANSFERASE"/>
    <property type="match status" value="1"/>
</dbReference>
<dbReference type="InterPro" id="IPR029026">
    <property type="entry name" value="tRNA_m1G_MTases_N"/>
</dbReference>
<name>X0TIJ4_9ZZZZ</name>
<gene>
    <name evidence="16" type="ORF">S01H1_25935</name>
</gene>
<dbReference type="InterPro" id="IPR023148">
    <property type="entry name" value="tRNA_m1G_MeTrfase_C_sf"/>
</dbReference>
<evidence type="ECO:0000256" key="12">
    <source>
        <dbReference type="ARBA" id="ARBA00029736"/>
    </source>
</evidence>
<dbReference type="InterPro" id="IPR002649">
    <property type="entry name" value="tRNA_m1G_MeTrfase_TrmD"/>
</dbReference>
<dbReference type="CDD" id="cd18080">
    <property type="entry name" value="TrmD-like"/>
    <property type="match status" value="1"/>
</dbReference>
<dbReference type="InterPro" id="IPR016009">
    <property type="entry name" value="tRNA_MeTrfase_TRMD/TRM10"/>
</dbReference>
<evidence type="ECO:0000256" key="13">
    <source>
        <dbReference type="ARBA" id="ARBA00033392"/>
    </source>
</evidence>
<dbReference type="EC" id="2.1.1.228" evidence="5"/>
<dbReference type="Gene3D" id="3.40.1280.10">
    <property type="match status" value="1"/>
</dbReference>
<evidence type="ECO:0000256" key="3">
    <source>
        <dbReference type="ARBA" id="ARBA00007630"/>
    </source>
</evidence>
<keyword evidence="8" id="KW-0489">Methyltransferase</keyword>
<keyword evidence="9" id="KW-0808">Transferase</keyword>
<comment type="function">
    <text evidence="1">Specifically methylates guanosine-37 in various tRNAs.</text>
</comment>
<dbReference type="NCBIfam" id="NF000648">
    <property type="entry name" value="PRK00026.1"/>
    <property type="match status" value="1"/>
</dbReference>
<evidence type="ECO:0000256" key="1">
    <source>
        <dbReference type="ARBA" id="ARBA00002634"/>
    </source>
</evidence>
<dbReference type="HAMAP" id="MF_00605">
    <property type="entry name" value="TrmD"/>
    <property type="match status" value="1"/>
</dbReference>
<evidence type="ECO:0000256" key="9">
    <source>
        <dbReference type="ARBA" id="ARBA00022679"/>
    </source>
</evidence>